<dbReference type="SUPFAM" id="SSF109998">
    <property type="entry name" value="Triger factor/SurA peptide-binding domain-like"/>
    <property type="match status" value="1"/>
</dbReference>
<dbReference type="InterPro" id="IPR015391">
    <property type="entry name" value="SurA_N"/>
</dbReference>
<proteinExistence type="inferred from homology"/>
<dbReference type="EMBL" id="JBHRVV010000001">
    <property type="protein sequence ID" value="MFC3459924.1"/>
    <property type="molecule type" value="Genomic_DNA"/>
</dbReference>
<dbReference type="InterPro" id="IPR050280">
    <property type="entry name" value="OMP_Chaperone_SurA"/>
</dbReference>
<dbReference type="Proteomes" id="UP001595665">
    <property type="component" value="Unassembled WGS sequence"/>
</dbReference>
<dbReference type="InterPro" id="IPR000297">
    <property type="entry name" value="PPIase_PpiC"/>
</dbReference>
<dbReference type="PROSITE" id="PS01096">
    <property type="entry name" value="PPIC_PPIASE_1"/>
    <property type="match status" value="1"/>
</dbReference>
<dbReference type="PROSITE" id="PS50198">
    <property type="entry name" value="PPIC_PPIASE_2"/>
    <property type="match status" value="2"/>
</dbReference>
<dbReference type="HAMAP" id="MF_01183">
    <property type="entry name" value="Chaperone_SurA"/>
    <property type="match status" value="1"/>
</dbReference>
<evidence type="ECO:0000256" key="7">
    <source>
        <dbReference type="HAMAP-Rule" id="MF_01183"/>
    </source>
</evidence>
<evidence type="ECO:0000256" key="2">
    <source>
        <dbReference type="ARBA" id="ARBA00022737"/>
    </source>
</evidence>
<evidence type="ECO:0000256" key="4">
    <source>
        <dbReference type="ARBA" id="ARBA00023110"/>
    </source>
</evidence>
<evidence type="ECO:0000256" key="8">
    <source>
        <dbReference type="SAM" id="MobiDB-lite"/>
    </source>
</evidence>
<keyword evidence="4 7" id="KW-0697">Rotamase</keyword>
<dbReference type="Pfam" id="PF09312">
    <property type="entry name" value="SurA_N"/>
    <property type="match status" value="1"/>
</dbReference>
<feature type="domain" description="PpiC" evidence="9">
    <location>
        <begin position="325"/>
        <end position="425"/>
    </location>
</feature>
<evidence type="ECO:0000313" key="11">
    <source>
        <dbReference type="Proteomes" id="UP001595665"/>
    </source>
</evidence>
<keyword evidence="2 7" id="KW-0677">Repeat</keyword>
<dbReference type="InterPro" id="IPR046357">
    <property type="entry name" value="PPIase_dom_sf"/>
</dbReference>
<evidence type="ECO:0000256" key="3">
    <source>
        <dbReference type="ARBA" id="ARBA00022764"/>
    </source>
</evidence>
<dbReference type="InterPro" id="IPR027304">
    <property type="entry name" value="Trigger_fact/SurA_dom_sf"/>
</dbReference>
<keyword evidence="3 7" id="KW-0574">Periplasm</keyword>
<comment type="caution">
    <text evidence="10">The sequence shown here is derived from an EMBL/GenBank/DDBJ whole genome shotgun (WGS) entry which is preliminary data.</text>
</comment>
<comment type="function">
    <text evidence="7">Chaperone involved in the correct folding and assembly of outer membrane proteins. Recognizes specific patterns of aromatic residues and the orientation of their side chains, which are found more frequently in integral outer membrane proteins. May act in both early periplasmic and late outer membrane-associated steps of protein maturation.</text>
</comment>
<dbReference type="PANTHER" id="PTHR47637:SF1">
    <property type="entry name" value="CHAPERONE SURA"/>
    <property type="match status" value="1"/>
</dbReference>
<keyword evidence="1 7" id="KW-0732">Signal</keyword>
<feature type="chain" id="PRO_5044929865" description="Chaperone SurA" evidence="7">
    <location>
        <begin position="27"/>
        <end position="472"/>
    </location>
</feature>
<accession>A0ABV7PL86</accession>
<feature type="region of interest" description="Disordered" evidence="8">
    <location>
        <begin position="33"/>
        <end position="53"/>
    </location>
</feature>
<dbReference type="Gene3D" id="3.10.50.40">
    <property type="match status" value="2"/>
</dbReference>
<dbReference type="EC" id="5.2.1.8" evidence="7"/>
<keyword evidence="11" id="KW-1185">Reference proteome</keyword>
<protein>
    <recommendedName>
        <fullName evidence="7">Chaperone SurA</fullName>
    </recommendedName>
    <alternativeName>
        <fullName evidence="7">Peptidyl-prolyl cis-trans isomerase SurA</fullName>
        <shortName evidence="7">PPIase SurA</shortName>
        <ecNumber evidence="7">5.2.1.8</ecNumber>
    </alternativeName>
    <alternativeName>
        <fullName evidence="7">Rotamase SurA</fullName>
    </alternativeName>
</protein>
<feature type="compositionally biased region" description="Low complexity" evidence="8">
    <location>
        <begin position="33"/>
        <end position="50"/>
    </location>
</feature>
<dbReference type="PANTHER" id="PTHR47637">
    <property type="entry name" value="CHAPERONE SURA"/>
    <property type="match status" value="1"/>
</dbReference>
<feature type="region of interest" description="Disordered" evidence="8">
    <location>
        <begin position="364"/>
        <end position="384"/>
    </location>
</feature>
<keyword evidence="5 7" id="KW-0143">Chaperone</keyword>
<reference evidence="11" key="1">
    <citation type="journal article" date="2019" name="Int. J. Syst. Evol. Microbiol.">
        <title>The Global Catalogue of Microorganisms (GCM) 10K type strain sequencing project: providing services to taxonomists for standard genome sequencing and annotation.</title>
        <authorList>
            <consortium name="The Broad Institute Genomics Platform"/>
            <consortium name="The Broad Institute Genome Sequencing Center for Infectious Disease"/>
            <person name="Wu L."/>
            <person name="Ma J."/>
        </authorList>
    </citation>
    <scope>NUCLEOTIDE SEQUENCE [LARGE SCALE GENOMIC DNA]</scope>
    <source>
        <strain evidence="11">CCM 7480</strain>
    </source>
</reference>
<dbReference type="Pfam" id="PF13616">
    <property type="entry name" value="Rotamase_3"/>
    <property type="match status" value="1"/>
</dbReference>
<dbReference type="InterPro" id="IPR023034">
    <property type="entry name" value="PPIase_SurA"/>
</dbReference>
<comment type="domain">
    <text evidence="7">The PPIase activity resides only in the second parvulin domain. The N-terminal region and the C-terminal tail are necessary and sufficient for the chaperone activity of SurA. The PPIase activity is dispensable for SurA to function as a chaperone. The N-terminal region and the C-terminal tail are also required for porin recognition.</text>
</comment>
<evidence type="ECO:0000259" key="9">
    <source>
        <dbReference type="PROSITE" id="PS50198"/>
    </source>
</evidence>
<dbReference type="InterPro" id="IPR023058">
    <property type="entry name" value="PPIase_PpiC_CS"/>
</dbReference>
<evidence type="ECO:0000256" key="5">
    <source>
        <dbReference type="ARBA" id="ARBA00023186"/>
    </source>
</evidence>
<name>A0ABV7PL86_9BURK</name>
<feature type="domain" description="PpiC" evidence="9">
    <location>
        <begin position="210"/>
        <end position="311"/>
    </location>
</feature>
<dbReference type="Pfam" id="PF00639">
    <property type="entry name" value="Rotamase"/>
    <property type="match status" value="1"/>
</dbReference>
<feature type="signal peptide" evidence="7">
    <location>
        <begin position="1"/>
        <end position="26"/>
    </location>
</feature>
<dbReference type="GO" id="GO:0003755">
    <property type="term" value="F:peptidyl-prolyl cis-trans isomerase activity"/>
    <property type="evidence" value="ECO:0007669"/>
    <property type="project" value="UniProtKB-EC"/>
</dbReference>
<evidence type="ECO:0000256" key="1">
    <source>
        <dbReference type="ARBA" id="ARBA00022729"/>
    </source>
</evidence>
<feature type="compositionally biased region" description="Polar residues" evidence="8">
    <location>
        <begin position="369"/>
        <end position="380"/>
    </location>
</feature>
<gene>
    <name evidence="7" type="primary">surA</name>
    <name evidence="10" type="ORF">ACFOPH_16940</name>
</gene>
<dbReference type="RefSeq" id="WP_312551363.1">
    <property type="nucleotide sequence ID" value="NZ_JBHRVV010000001.1"/>
</dbReference>
<sequence length="472" mass="52150" precursor="true">MRTTRLHHLQLAAALLCALTAGTAFGQAAPTAGAPANANPATGTAPANPGSGFLPPASSSAKVVDAVRVVVNDEVITRNEVRNRVAQIVQRLRAQNTQLPPQEDLERQVIEAMIVERAQVQLAKEMGVRVDDRMLDAAIGRIAQEQKMSVQEMRNQMEKEGMAFAAFREEIRNEIMMQRLREHEVDSKIQVSDAEVDTFLAAEKAAAADRIEVDIAQILVGIPANATPEQIAARSARAEEVMRQLRTGADFAKVAATYSDSADALKGGVVGWREADRLPPVFANALRKLSPGQVTPIIKTNIGFYILKLNDKRSLANNTPEQSVVEQTRARHIMMKATPTMSADEVKRRLEEMRAKIESKAATFEDLARQNSQDNSSSTKGGDLGWLYPGDVMPEFEAAMAAMKPGELSGVVQTPFGFHLIQVLERKSEDVTLQKERSRARAIIRERKLGEAFEDWARQVRDRAYVEYREEQ</sequence>
<evidence type="ECO:0000256" key="6">
    <source>
        <dbReference type="ARBA" id="ARBA00023235"/>
    </source>
</evidence>
<comment type="catalytic activity">
    <reaction evidence="7">
        <text>[protein]-peptidylproline (omega=180) = [protein]-peptidylproline (omega=0)</text>
        <dbReference type="Rhea" id="RHEA:16237"/>
        <dbReference type="Rhea" id="RHEA-COMP:10747"/>
        <dbReference type="Rhea" id="RHEA-COMP:10748"/>
        <dbReference type="ChEBI" id="CHEBI:83833"/>
        <dbReference type="ChEBI" id="CHEBI:83834"/>
        <dbReference type="EC" id="5.2.1.8"/>
    </reaction>
</comment>
<keyword evidence="6 7" id="KW-0413">Isomerase</keyword>
<comment type="subcellular location">
    <subcellularLocation>
        <location evidence="7">Periplasm</location>
    </subcellularLocation>
    <text evidence="7">Is capable of associating with the outer membrane.</text>
</comment>
<organism evidence="10 11">
    <name type="scientific">Massilia haematophila</name>
    <dbReference type="NCBI Taxonomy" id="457923"/>
    <lineage>
        <taxon>Bacteria</taxon>
        <taxon>Pseudomonadati</taxon>
        <taxon>Pseudomonadota</taxon>
        <taxon>Betaproteobacteria</taxon>
        <taxon>Burkholderiales</taxon>
        <taxon>Oxalobacteraceae</taxon>
        <taxon>Telluria group</taxon>
        <taxon>Massilia</taxon>
    </lineage>
</organism>
<evidence type="ECO:0000313" key="10">
    <source>
        <dbReference type="EMBL" id="MFC3459924.1"/>
    </source>
</evidence>
<dbReference type="SUPFAM" id="SSF54534">
    <property type="entry name" value="FKBP-like"/>
    <property type="match status" value="2"/>
</dbReference>
<dbReference type="Gene3D" id="1.10.4030.10">
    <property type="entry name" value="Porin chaperone SurA, peptide-binding domain"/>
    <property type="match status" value="1"/>
</dbReference>